<evidence type="ECO:0000313" key="11">
    <source>
        <dbReference type="Proteomes" id="UP000663829"/>
    </source>
</evidence>
<feature type="transmembrane region" description="Helical" evidence="8">
    <location>
        <begin position="72"/>
        <end position="92"/>
    </location>
</feature>
<evidence type="ECO:0000256" key="6">
    <source>
        <dbReference type="ARBA" id="ARBA00022989"/>
    </source>
</evidence>
<keyword evidence="6 8" id="KW-1133">Transmembrane helix</keyword>
<dbReference type="EMBL" id="CAJNOQ010011482">
    <property type="protein sequence ID" value="CAF1277844.1"/>
    <property type="molecule type" value="Genomic_DNA"/>
</dbReference>
<keyword evidence="4" id="KW-0571">Peptide transport</keyword>
<evidence type="ECO:0008006" key="12">
    <source>
        <dbReference type="Google" id="ProtNLM"/>
    </source>
</evidence>
<accession>A0A815C1M2</accession>
<evidence type="ECO:0000256" key="8">
    <source>
        <dbReference type="SAM" id="Phobius"/>
    </source>
</evidence>
<evidence type="ECO:0000313" key="10">
    <source>
        <dbReference type="EMBL" id="CAF4071017.1"/>
    </source>
</evidence>
<dbReference type="GO" id="GO:0016020">
    <property type="term" value="C:membrane"/>
    <property type="evidence" value="ECO:0007669"/>
    <property type="project" value="UniProtKB-SubCell"/>
</dbReference>
<name>A0A815C1M2_9BILA</name>
<evidence type="ECO:0000256" key="5">
    <source>
        <dbReference type="ARBA" id="ARBA00022927"/>
    </source>
</evidence>
<comment type="subcellular location">
    <subcellularLocation>
        <location evidence="1">Membrane</location>
        <topology evidence="1">Multi-pass membrane protein</topology>
    </subcellularLocation>
</comment>
<sequence length="226" mass="25232">MHSNNESYLAASTRSDNVGTSLDTESDFVYDNDLLTDVQMKFSAVEQSPHEEVAASVPNTDDATTVNNSFRMWFLGVLFTGAISVINQFFAFRTSPLLIGPLIVQVLAMPAGKFLEYILPKRIWRIGKWHFSLNPGPFSMKEHTVITIMSNTTTFGYGMELITVMRIYYNRTVNHGVAIFLVLTAQGAHLVMMRMWNAQVGVALQGTSLMHDHICNGADLPVSRSY</sequence>
<dbReference type="InterPro" id="IPR004813">
    <property type="entry name" value="OPT"/>
</dbReference>
<protein>
    <recommendedName>
        <fullName evidence="12">Oligopeptide transporter</fullName>
    </recommendedName>
</protein>
<dbReference type="Proteomes" id="UP000663829">
    <property type="component" value="Unassembled WGS sequence"/>
</dbReference>
<feature type="transmembrane region" description="Helical" evidence="8">
    <location>
        <begin position="98"/>
        <end position="119"/>
    </location>
</feature>
<keyword evidence="5" id="KW-0653">Protein transport</keyword>
<proteinExistence type="predicted"/>
<dbReference type="PANTHER" id="PTHR22601">
    <property type="entry name" value="ISP4 LIKE PROTEIN"/>
    <property type="match status" value="1"/>
</dbReference>
<gene>
    <name evidence="9" type="ORF">GPM918_LOCUS27409</name>
    <name evidence="10" type="ORF">SRO942_LOCUS27731</name>
</gene>
<evidence type="ECO:0000313" key="9">
    <source>
        <dbReference type="EMBL" id="CAF1277844.1"/>
    </source>
</evidence>
<organism evidence="9 11">
    <name type="scientific">Didymodactylos carnosus</name>
    <dbReference type="NCBI Taxonomy" id="1234261"/>
    <lineage>
        <taxon>Eukaryota</taxon>
        <taxon>Metazoa</taxon>
        <taxon>Spiralia</taxon>
        <taxon>Gnathifera</taxon>
        <taxon>Rotifera</taxon>
        <taxon>Eurotatoria</taxon>
        <taxon>Bdelloidea</taxon>
        <taxon>Philodinida</taxon>
        <taxon>Philodinidae</taxon>
        <taxon>Didymodactylos</taxon>
    </lineage>
</organism>
<keyword evidence="11" id="KW-1185">Reference proteome</keyword>
<dbReference type="EMBL" id="CAJOBC010026423">
    <property type="protein sequence ID" value="CAF4071017.1"/>
    <property type="molecule type" value="Genomic_DNA"/>
</dbReference>
<keyword evidence="2" id="KW-0813">Transport</keyword>
<dbReference type="Proteomes" id="UP000681722">
    <property type="component" value="Unassembled WGS sequence"/>
</dbReference>
<reference evidence="9" key="1">
    <citation type="submission" date="2021-02" db="EMBL/GenBank/DDBJ databases">
        <authorList>
            <person name="Nowell W R."/>
        </authorList>
    </citation>
    <scope>NUCLEOTIDE SEQUENCE</scope>
</reference>
<comment type="caution">
    <text evidence="9">The sequence shown here is derived from an EMBL/GenBank/DDBJ whole genome shotgun (WGS) entry which is preliminary data.</text>
</comment>
<dbReference type="GO" id="GO:0035673">
    <property type="term" value="F:oligopeptide transmembrane transporter activity"/>
    <property type="evidence" value="ECO:0007669"/>
    <property type="project" value="InterPro"/>
</dbReference>
<evidence type="ECO:0000256" key="3">
    <source>
        <dbReference type="ARBA" id="ARBA00022692"/>
    </source>
</evidence>
<evidence type="ECO:0000256" key="1">
    <source>
        <dbReference type="ARBA" id="ARBA00004141"/>
    </source>
</evidence>
<evidence type="ECO:0000256" key="2">
    <source>
        <dbReference type="ARBA" id="ARBA00022448"/>
    </source>
</evidence>
<dbReference type="OrthoDB" id="10066099at2759"/>
<dbReference type="InterPro" id="IPR004648">
    <property type="entry name" value="Oligpept_transpt"/>
</dbReference>
<dbReference type="AlphaFoldDB" id="A0A815C1M2"/>
<dbReference type="GO" id="GO:0015031">
    <property type="term" value="P:protein transport"/>
    <property type="evidence" value="ECO:0007669"/>
    <property type="project" value="UniProtKB-KW"/>
</dbReference>
<keyword evidence="3 8" id="KW-0812">Transmembrane</keyword>
<evidence type="ECO:0000256" key="7">
    <source>
        <dbReference type="ARBA" id="ARBA00023136"/>
    </source>
</evidence>
<dbReference type="Pfam" id="PF03169">
    <property type="entry name" value="OPT"/>
    <property type="match status" value="1"/>
</dbReference>
<keyword evidence="7 8" id="KW-0472">Membrane</keyword>
<evidence type="ECO:0000256" key="4">
    <source>
        <dbReference type="ARBA" id="ARBA00022856"/>
    </source>
</evidence>